<keyword evidence="3" id="KW-1185">Reference proteome</keyword>
<dbReference type="Pfam" id="PF10022">
    <property type="entry name" value="DUF2264"/>
    <property type="match status" value="1"/>
</dbReference>
<reference evidence="2 3" key="1">
    <citation type="submission" date="2015-02" db="EMBL/GenBank/DDBJ databases">
        <title>Draft genome sequences of ten Microbacterium spp. with emphasis on heavy metal contaminated environments.</title>
        <authorList>
            <person name="Corretto E."/>
        </authorList>
    </citation>
    <scope>NUCLEOTIDE SEQUENCE [LARGE SCALE GENOMIC DNA]</scope>
    <source>
        <strain evidence="2 3">DSM 8608</strain>
    </source>
</reference>
<dbReference type="PANTHER" id="PTHR35339:SF4">
    <property type="entry name" value="LINALOOL DEHYDRATASE_ISOMERASE DOMAIN-CONTAINING PROTEIN"/>
    <property type="match status" value="1"/>
</dbReference>
<accession>A0A0M2HC15</accession>
<dbReference type="Proteomes" id="UP000034098">
    <property type="component" value="Unassembled WGS sequence"/>
</dbReference>
<sequence length="664" mass="72581">MTHHSDFPPPVTGLTDVDPARVGRVRWESFADALVASAWNYASPSGALLDLPGPVSASGRWSTAHEGYARTFLAAAFRVRGADGVDPSRWMERYASGLAAGVDPYHAERWPTIAERRQSVPEAASIAIALSETKPWLWDRLDESVQARTIDYLAGVVGTAGYTNNWTWFQNVIEAFLAEVGGPWSQADLDRNDEIQERLYVRDGWYSDGANPVGAKQNFDYYAGWAWHVYPLLHARIQRRELSATHKERLAAYVEQAVDLIGTRGAPLFQGRSLTYRFAMLAPFWAAAIADAGPLRSGETRVIADRVLQYFRDAGAVDERGLLSIGWHREFLPIRQLYTGAGSTYWASKGLLGLLLPADHPEWVDSPPADAREPVRQRALEAPGWIVVRTEDGIVRALNHGTDGDRHHPEGARADKPLYQRLAYSNVTAPDLSPNGIIGPRESHTSLLDADGVPSHRGRIERLHLSERVAVSRSRVHWLDMPGSVHTPDSDVWVGMRRGPVVTTASVVNGVHELRLAWYEPVPVVAHPTKIDDADAAWPAASGPWRVRFDGWALPVDDPHEAETSAGSAVRADGIRTSVIGIRVVDSSGVRRGGIPTPFSRNSLTPWAETPEVSPGQVAAALVILGTGSPDRDPIVSLDVTPGSITVRWADGTVDEVAAEGVVR</sequence>
<gene>
    <name evidence="2" type="ORF">RS82_02878</name>
</gene>
<dbReference type="EMBL" id="JYJA01000037">
    <property type="protein sequence ID" value="KJL41648.1"/>
    <property type="molecule type" value="Genomic_DNA"/>
</dbReference>
<protein>
    <recommendedName>
        <fullName evidence="1">DUF2264 domain-containing protein</fullName>
    </recommendedName>
</protein>
<dbReference type="InterPro" id="IPR016624">
    <property type="entry name" value="UCP014753"/>
</dbReference>
<proteinExistence type="predicted"/>
<evidence type="ECO:0000313" key="3">
    <source>
        <dbReference type="Proteomes" id="UP000034098"/>
    </source>
</evidence>
<dbReference type="OrthoDB" id="9813465at2"/>
<evidence type="ECO:0000259" key="1">
    <source>
        <dbReference type="Pfam" id="PF10022"/>
    </source>
</evidence>
<evidence type="ECO:0000313" key="2">
    <source>
        <dbReference type="EMBL" id="KJL41648.1"/>
    </source>
</evidence>
<dbReference type="PATRIC" id="fig|69370.6.peg.2925"/>
<comment type="caution">
    <text evidence="2">The sequence shown here is derived from an EMBL/GenBank/DDBJ whole genome shotgun (WGS) entry which is preliminary data.</text>
</comment>
<dbReference type="InterPro" id="IPR049349">
    <property type="entry name" value="DUF2264_N"/>
</dbReference>
<dbReference type="PANTHER" id="PTHR35339">
    <property type="entry name" value="LINALOOL DEHYDRATASE_ISOMERASE DOMAIN-CONTAINING PROTEIN"/>
    <property type="match status" value="1"/>
</dbReference>
<feature type="domain" description="DUF2264" evidence="1">
    <location>
        <begin position="24"/>
        <end position="365"/>
    </location>
</feature>
<name>A0A0M2HC15_MICTR</name>
<organism evidence="2 3">
    <name type="scientific">Microbacterium trichothecenolyticum</name>
    <name type="common">Aureobacterium trichothecenolyticum</name>
    <dbReference type="NCBI Taxonomy" id="69370"/>
    <lineage>
        <taxon>Bacteria</taxon>
        <taxon>Bacillati</taxon>
        <taxon>Actinomycetota</taxon>
        <taxon>Actinomycetes</taxon>
        <taxon>Micrococcales</taxon>
        <taxon>Microbacteriaceae</taxon>
        <taxon>Microbacterium</taxon>
    </lineage>
</organism>
<dbReference type="AlphaFoldDB" id="A0A0M2HC15"/>